<evidence type="ECO:0000256" key="2">
    <source>
        <dbReference type="ARBA" id="ARBA00005028"/>
    </source>
</evidence>
<evidence type="ECO:0000313" key="8">
    <source>
        <dbReference type="Proteomes" id="UP001208689"/>
    </source>
</evidence>
<dbReference type="EMBL" id="CP104013">
    <property type="protein sequence ID" value="UYP48722.1"/>
    <property type="molecule type" value="Genomic_DNA"/>
</dbReference>
<dbReference type="InterPro" id="IPR015443">
    <property type="entry name" value="Aldose_1-epimerase"/>
</dbReference>
<name>A0ABY6HYX2_9ARCH</name>
<evidence type="ECO:0000313" key="7">
    <source>
        <dbReference type="EMBL" id="UYP48722.1"/>
    </source>
</evidence>
<evidence type="ECO:0000256" key="6">
    <source>
        <dbReference type="ARBA" id="ARBA00023277"/>
    </source>
</evidence>
<dbReference type="PIRSF" id="PIRSF005096">
    <property type="entry name" value="GALM"/>
    <property type="match status" value="1"/>
</dbReference>
<dbReference type="Proteomes" id="UP001208689">
    <property type="component" value="Chromosome"/>
</dbReference>
<dbReference type="InterPro" id="IPR008183">
    <property type="entry name" value="Aldose_1/G6P_1-epimerase"/>
</dbReference>
<comment type="similarity">
    <text evidence="3">Belongs to the aldose epimerase family.</text>
</comment>
<dbReference type="EC" id="5.1.3.3" evidence="4"/>
<dbReference type="Gene3D" id="2.70.98.10">
    <property type="match status" value="1"/>
</dbReference>
<dbReference type="InterPro" id="IPR014718">
    <property type="entry name" value="GH-type_carb-bd"/>
</dbReference>
<keyword evidence="6" id="KW-0119">Carbohydrate metabolism</keyword>
<dbReference type="Pfam" id="PF01263">
    <property type="entry name" value="Aldose_epim"/>
    <property type="match status" value="1"/>
</dbReference>
<organism evidence="7 8">
    <name type="scientific">Candidatus Lokiarchaeum ossiferum</name>
    <dbReference type="NCBI Taxonomy" id="2951803"/>
    <lineage>
        <taxon>Archaea</taxon>
        <taxon>Promethearchaeati</taxon>
        <taxon>Promethearchaeota</taxon>
        <taxon>Promethearchaeia</taxon>
        <taxon>Promethearchaeales</taxon>
        <taxon>Promethearchaeaceae</taxon>
        <taxon>Candidatus Lokiarchaeum</taxon>
    </lineage>
</organism>
<dbReference type="PANTHER" id="PTHR10091:SF0">
    <property type="entry name" value="GALACTOSE MUTAROTASE"/>
    <property type="match status" value="1"/>
</dbReference>
<dbReference type="NCBIfam" id="NF008277">
    <property type="entry name" value="PRK11055.1"/>
    <property type="match status" value="1"/>
</dbReference>
<comment type="catalytic activity">
    <reaction evidence="1">
        <text>alpha-D-glucose = beta-D-glucose</text>
        <dbReference type="Rhea" id="RHEA:10264"/>
        <dbReference type="ChEBI" id="CHEBI:15903"/>
        <dbReference type="ChEBI" id="CHEBI:17925"/>
        <dbReference type="EC" id="5.1.3.3"/>
    </reaction>
</comment>
<proteinExistence type="inferred from homology"/>
<reference evidence="7" key="1">
    <citation type="submission" date="2022-09" db="EMBL/GenBank/DDBJ databases">
        <title>Actin cytoskeleton and complex cell architecture in an #Asgard archaeon.</title>
        <authorList>
            <person name="Ponce Toledo R.I."/>
            <person name="Schleper C."/>
            <person name="Rodrigues Oliveira T."/>
            <person name="Wollweber F."/>
            <person name="Xu J."/>
            <person name="Rittmann S."/>
            <person name="Klingl A."/>
            <person name="Pilhofer M."/>
        </authorList>
    </citation>
    <scope>NUCLEOTIDE SEQUENCE</scope>
    <source>
        <strain evidence="7">B-35</strain>
    </source>
</reference>
<sequence length="346" mass="38973">MDIKQETWGKYKLIIVADPETNFLVKLSTFGATLVDIQLPDRNGDLSSVTYSHSSPEDYKNKVGYFGASVGRVANRIGNAKFELDGEVYSLNKNNGKHCLHGGKKGFSYKEWVLEGIRHDSMKNNVRITFQYISPDGEEGFPGQMTTQITYIVSPMSIGWEFTASTTKPSIVNLTNHAYWNLNGLHSSIESHDLTLYADSFSINDDSCLPTGELGNVAEYNVDFREKRNIKLALEQFGDIDNNFFLTGYQFKKDKTDLFLAAKLWSPLSGRKMVVETTEPCIQIYTGNFMGNIVANGIKCKKHSAICLETQKIPNAINLPEFADSVILRPDEKYYHKTVHTFSIQK</sequence>
<keyword evidence="8" id="KW-1185">Reference proteome</keyword>
<accession>A0ABY6HYX2</accession>
<gene>
    <name evidence="7" type="ORF">NEF87_005007</name>
</gene>
<evidence type="ECO:0000256" key="1">
    <source>
        <dbReference type="ARBA" id="ARBA00001614"/>
    </source>
</evidence>
<evidence type="ECO:0000256" key="4">
    <source>
        <dbReference type="ARBA" id="ARBA00013185"/>
    </source>
</evidence>
<dbReference type="InterPro" id="IPR011013">
    <property type="entry name" value="Gal_mutarotase_sf_dom"/>
</dbReference>
<dbReference type="SUPFAM" id="SSF74650">
    <property type="entry name" value="Galactose mutarotase-like"/>
    <property type="match status" value="1"/>
</dbReference>
<evidence type="ECO:0000256" key="5">
    <source>
        <dbReference type="ARBA" id="ARBA00023235"/>
    </source>
</evidence>
<evidence type="ECO:0000256" key="3">
    <source>
        <dbReference type="ARBA" id="ARBA00006206"/>
    </source>
</evidence>
<dbReference type="InterPro" id="IPR047215">
    <property type="entry name" value="Galactose_mutarotase-like"/>
</dbReference>
<keyword evidence="5" id="KW-0413">Isomerase</keyword>
<dbReference type="CDD" id="cd09019">
    <property type="entry name" value="galactose_mutarotase_like"/>
    <property type="match status" value="1"/>
</dbReference>
<comment type="pathway">
    <text evidence="2">Carbohydrate metabolism; hexose metabolism.</text>
</comment>
<dbReference type="PROSITE" id="PS00545">
    <property type="entry name" value="ALDOSE_1_EPIMERASE"/>
    <property type="match status" value="1"/>
</dbReference>
<dbReference type="InterPro" id="IPR018052">
    <property type="entry name" value="Ald1_epimerase_CS"/>
</dbReference>
<protein>
    <recommendedName>
        <fullName evidence="4">aldose 1-epimerase</fullName>
        <ecNumber evidence="4">5.1.3.3</ecNumber>
    </recommendedName>
</protein>
<dbReference type="PANTHER" id="PTHR10091">
    <property type="entry name" value="ALDOSE-1-EPIMERASE"/>
    <property type="match status" value="1"/>
</dbReference>